<dbReference type="AlphaFoldDB" id="C5LN61"/>
<keyword evidence="2" id="KW-1185">Reference proteome</keyword>
<proteinExistence type="predicted"/>
<gene>
    <name evidence="1" type="ORF">Pmar_PMAR028312</name>
</gene>
<sequence length="61" mass="6591">MLRKVGIVTKPVVEEDDVAAPMAATLDGAWFAVTCSYVGKANVIAIFEGRKIGNRKPFHSN</sequence>
<accession>C5LN61</accession>
<name>C5LN61_PERM5</name>
<dbReference type="GeneID" id="9054290"/>
<reference evidence="1 2" key="1">
    <citation type="submission" date="2008-07" db="EMBL/GenBank/DDBJ databases">
        <authorList>
            <person name="El-Sayed N."/>
            <person name="Caler E."/>
            <person name="Inman J."/>
            <person name="Amedeo P."/>
            <person name="Hass B."/>
            <person name="Wortman J."/>
        </authorList>
    </citation>
    <scope>NUCLEOTIDE SEQUENCE [LARGE SCALE GENOMIC DNA]</scope>
    <source>
        <strain evidence="2">ATCC 50983 / TXsc</strain>
    </source>
</reference>
<evidence type="ECO:0000313" key="2">
    <source>
        <dbReference type="Proteomes" id="UP000007800"/>
    </source>
</evidence>
<dbReference type="EMBL" id="GG683700">
    <property type="protein sequence ID" value="EER01860.1"/>
    <property type="molecule type" value="Genomic_DNA"/>
</dbReference>
<evidence type="ECO:0000313" key="1">
    <source>
        <dbReference type="EMBL" id="EER01860.1"/>
    </source>
</evidence>
<dbReference type="RefSeq" id="XP_002769142.1">
    <property type="nucleotide sequence ID" value="XM_002769096.1"/>
</dbReference>
<dbReference type="Proteomes" id="UP000007800">
    <property type="component" value="Unassembled WGS sequence"/>
</dbReference>
<dbReference type="InParanoid" id="C5LN61"/>
<organism evidence="2">
    <name type="scientific">Perkinsus marinus (strain ATCC 50983 / TXsc)</name>
    <dbReference type="NCBI Taxonomy" id="423536"/>
    <lineage>
        <taxon>Eukaryota</taxon>
        <taxon>Sar</taxon>
        <taxon>Alveolata</taxon>
        <taxon>Perkinsozoa</taxon>
        <taxon>Perkinsea</taxon>
        <taxon>Perkinsida</taxon>
        <taxon>Perkinsidae</taxon>
        <taxon>Perkinsus</taxon>
    </lineage>
</organism>
<protein>
    <submittedName>
        <fullName evidence="1">Uncharacterized protein</fullName>
    </submittedName>
</protein>